<reference evidence="1 2" key="1">
    <citation type="submission" date="2013-09" db="EMBL/GenBank/DDBJ databases">
        <title>Corchorus capsularis genome sequencing.</title>
        <authorList>
            <person name="Alam M."/>
            <person name="Haque M.S."/>
            <person name="Islam M.S."/>
            <person name="Emdad E.M."/>
            <person name="Islam M.M."/>
            <person name="Ahmed B."/>
            <person name="Halim A."/>
            <person name="Hossen Q.M.M."/>
            <person name="Hossain M.Z."/>
            <person name="Ahmed R."/>
            <person name="Khan M.M."/>
            <person name="Islam R."/>
            <person name="Rashid M.M."/>
            <person name="Khan S.A."/>
            <person name="Rahman M.S."/>
            <person name="Alam M."/>
        </authorList>
    </citation>
    <scope>NUCLEOTIDE SEQUENCE [LARGE SCALE GENOMIC DNA]</scope>
    <source>
        <strain evidence="2">cv. CVL-1</strain>
        <tissue evidence="1">Whole seedling</tissue>
    </source>
</reference>
<dbReference type="EMBL" id="AWWV01010642">
    <property type="protein sequence ID" value="OMO77962.1"/>
    <property type="molecule type" value="Genomic_DNA"/>
</dbReference>
<gene>
    <name evidence="1" type="ORF">CCACVL1_14729</name>
</gene>
<protein>
    <submittedName>
        <fullName evidence="1">Uncharacterized protein</fullName>
    </submittedName>
</protein>
<evidence type="ECO:0000313" key="2">
    <source>
        <dbReference type="Proteomes" id="UP000188268"/>
    </source>
</evidence>
<evidence type="ECO:0000313" key="1">
    <source>
        <dbReference type="EMBL" id="OMO77962.1"/>
    </source>
</evidence>
<sequence length="130" mass="14494">MNLRCNHREALRKFNQEQLRQMVRFVRQEAGKGSRILLSAEELDSGKLSNELDFQLAVKSDYSLTVKMKALHLLISSRWNEIKVLVGESMTKIDGRVPLIIKQVSSEAILTAKEAPGVIGGGFELQNAGV</sequence>
<proteinExistence type="predicted"/>
<accession>A0A1R3I5U6</accession>
<dbReference type="Gramene" id="OMO77962">
    <property type="protein sequence ID" value="OMO77962"/>
    <property type="gene ID" value="CCACVL1_14729"/>
</dbReference>
<dbReference type="AlphaFoldDB" id="A0A1R3I5U6"/>
<keyword evidence="2" id="KW-1185">Reference proteome</keyword>
<dbReference type="OrthoDB" id="10594748at2759"/>
<name>A0A1R3I5U6_COCAP</name>
<comment type="caution">
    <text evidence="1">The sequence shown here is derived from an EMBL/GenBank/DDBJ whole genome shotgun (WGS) entry which is preliminary data.</text>
</comment>
<organism evidence="1 2">
    <name type="scientific">Corchorus capsularis</name>
    <name type="common">Jute</name>
    <dbReference type="NCBI Taxonomy" id="210143"/>
    <lineage>
        <taxon>Eukaryota</taxon>
        <taxon>Viridiplantae</taxon>
        <taxon>Streptophyta</taxon>
        <taxon>Embryophyta</taxon>
        <taxon>Tracheophyta</taxon>
        <taxon>Spermatophyta</taxon>
        <taxon>Magnoliopsida</taxon>
        <taxon>eudicotyledons</taxon>
        <taxon>Gunneridae</taxon>
        <taxon>Pentapetalae</taxon>
        <taxon>rosids</taxon>
        <taxon>malvids</taxon>
        <taxon>Malvales</taxon>
        <taxon>Malvaceae</taxon>
        <taxon>Grewioideae</taxon>
        <taxon>Apeibeae</taxon>
        <taxon>Corchorus</taxon>
    </lineage>
</organism>
<dbReference type="Proteomes" id="UP000188268">
    <property type="component" value="Unassembled WGS sequence"/>
</dbReference>